<evidence type="ECO:0000259" key="5">
    <source>
        <dbReference type="PROSITE" id="PS50075"/>
    </source>
</evidence>
<dbReference type="Pfam" id="PF00668">
    <property type="entry name" value="Condensation"/>
    <property type="match status" value="1"/>
</dbReference>
<organism evidence="6 7">
    <name type="scientific">Rhizobium sullae</name>
    <name type="common">Rhizobium hedysari</name>
    <dbReference type="NCBI Taxonomy" id="50338"/>
    <lineage>
        <taxon>Bacteria</taxon>
        <taxon>Pseudomonadati</taxon>
        <taxon>Pseudomonadota</taxon>
        <taxon>Alphaproteobacteria</taxon>
        <taxon>Hyphomicrobiales</taxon>
        <taxon>Rhizobiaceae</taxon>
        <taxon>Rhizobium/Agrobacterium group</taxon>
        <taxon>Rhizobium</taxon>
    </lineage>
</organism>
<sequence>MSTVESTPAKSEEELEIVGEFPCTQTQLRCWILNQLNPGNPALNVAVRWEIRGTFKASTIEAAFRKVIQRHEVLRTRFIEKDGQPFQQAVEKTDFKMVVIDLRNMPPEQREKRISSIGEETARAPFDLSKPGLFHVTLLMAENDRGFLLITAHQSCFDGWSIRVLGREVGEIAAAIDHGRTPVLPDIELQYGDYALWQEEYLGSYGFETEKAFWRERLTGAPYFEVPPDRPRGAVKTSHGDIISILLPLSFGDRMDAAARKNRVSLYSYGAAIMSAMLHRLTNAPTVLFGSQVAGREDTDLENLIGVFINNLVFRYDFTNDVSFAEHIRYANETLEAVLNHQRMPFNKLVELVNPIRDPSRNPLISINFNLQKAFLEDHRYGDFELISAPSQSPGVLYDLSFMMIGRPSGWRMNIEYNTDLFQKSTIEALLKLWQDTYEIALSNPDALLSSLVVPDCRPVTSKPREAHAAQLETILRTHPSVGDVAVVTEAHPARRVAAFVAPVPTLSGPIDRLPAVLMQYLATQLPPDAMPSDISILLSLPRTGGGTIDHASLHLRDPLPTAPAAPQPMPAESRVRKPDTDKIETLASLWSKILGVPSVRPEDDFFALGGHSLLALRLLSSIRERFDVKPTLELLFKEPTLEKFAAAIFETSEAPTTAEATPNPWELTTCKRGSGRSAVYTFNHPFLFYRLANELPDTVSVHNINMFNAKLDSELAQMSLEQIAKLAIDAMQIPPDTGSVAIVGLCVNGILAMEITRQLREAGVEVGFTVIIDAWAPGYFRSQPKIRQKRWNAERRIKRTIYFTRKLLSGRIPFIEYLKEFNLTLALLQKLGVSGGQYSPEEQANAEVTELLVRASRSYRPAKSKDPSVILLRSQANHPRARKLLFGWGDAVAKDTAVLDLKGWHEDSLSNDGIRELAAIVSRKLDG</sequence>
<dbReference type="SMART" id="SM00823">
    <property type="entry name" value="PKS_PP"/>
    <property type="match status" value="1"/>
</dbReference>
<dbReference type="PROSITE" id="PS00012">
    <property type="entry name" value="PHOSPHOPANTETHEINE"/>
    <property type="match status" value="1"/>
</dbReference>
<dbReference type="Gene3D" id="3.30.300.30">
    <property type="match status" value="1"/>
</dbReference>
<dbReference type="Gene3D" id="3.30.559.30">
    <property type="entry name" value="Nonribosomal peptide synthetase, condensation domain"/>
    <property type="match status" value="1"/>
</dbReference>
<dbReference type="InterPro" id="IPR036736">
    <property type="entry name" value="ACP-like_sf"/>
</dbReference>
<dbReference type="SUPFAM" id="SSF53474">
    <property type="entry name" value="alpha/beta-Hydrolases"/>
    <property type="match status" value="1"/>
</dbReference>
<dbReference type="SUPFAM" id="SSF56801">
    <property type="entry name" value="Acetyl-CoA synthetase-like"/>
    <property type="match status" value="1"/>
</dbReference>
<feature type="compositionally biased region" description="Pro residues" evidence="4">
    <location>
        <begin position="561"/>
        <end position="570"/>
    </location>
</feature>
<dbReference type="GO" id="GO:0003824">
    <property type="term" value="F:catalytic activity"/>
    <property type="evidence" value="ECO:0007669"/>
    <property type="project" value="InterPro"/>
</dbReference>
<keyword evidence="2" id="KW-0596">Phosphopantetheine</keyword>
<dbReference type="InterPro" id="IPR025110">
    <property type="entry name" value="AMP-bd_C"/>
</dbReference>
<reference evidence="6 7" key="1">
    <citation type="submission" date="2017-11" db="EMBL/GenBank/DDBJ databases">
        <authorList>
            <person name="Han C.G."/>
        </authorList>
    </citation>
    <scope>NUCLEOTIDE SEQUENCE [LARGE SCALE GENOMIC DNA]</scope>
    <source>
        <strain evidence="6 7">HCNT1</strain>
    </source>
</reference>
<dbReference type="InterPro" id="IPR001031">
    <property type="entry name" value="Thioesterase"/>
</dbReference>
<dbReference type="InterPro" id="IPR045851">
    <property type="entry name" value="AMP-bd_C_sf"/>
</dbReference>
<proteinExistence type="predicted"/>
<dbReference type="Proteomes" id="UP000232164">
    <property type="component" value="Unassembled WGS sequence"/>
</dbReference>
<dbReference type="InterPro" id="IPR001242">
    <property type="entry name" value="Condensation_dom"/>
</dbReference>
<dbReference type="InterPro" id="IPR029058">
    <property type="entry name" value="AB_hydrolase_fold"/>
</dbReference>
<dbReference type="PANTHER" id="PTHR45527">
    <property type="entry name" value="NONRIBOSOMAL PEPTIDE SYNTHETASE"/>
    <property type="match status" value="1"/>
</dbReference>
<reference evidence="6 7" key="2">
    <citation type="submission" date="2017-12" db="EMBL/GenBank/DDBJ databases">
        <title>Genome sequence of Rhizobium sullae HCNT1 isolated from Sulla coronaria nodules and featuring peculiar denitrification phenotypes.</title>
        <authorList>
            <person name="De Diego-Diaz B."/>
            <person name="Treu L."/>
            <person name="Campanaro S."/>
            <person name="Da Silva Duarte V."/>
            <person name="Basaglia M."/>
            <person name="Favaro L."/>
            <person name="Casella S."/>
            <person name="Squartini A."/>
        </authorList>
    </citation>
    <scope>NUCLEOTIDE SEQUENCE [LARGE SCALE GENOMIC DNA]</scope>
    <source>
        <strain evidence="6 7">HCNT1</strain>
    </source>
</reference>
<dbReference type="Pfam" id="PF00975">
    <property type="entry name" value="Thioesterase"/>
    <property type="match status" value="1"/>
</dbReference>
<dbReference type="InterPro" id="IPR020806">
    <property type="entry name" value="PKS_PP-bd"/>
</dbReference>
<dbReference type="GO" id="GO:0005737">
    <property type="term" value="C:cytoplasm"/>
    <property type="evidence" value="ECO:0007669"/>
    <property type="project" value="TreeGrafter"/>
</dbReference>
<dbReference type="Gene3D" id="1.10.1200.10">
    <property type="entry name" value="ACP-like"/>
    <property type="match status" value="1"/>
</dbReference>
<evidence type="ECO:0000313" key="6">
    <source>
        <dbReference type="EMBL" id="PKA39359.1"/>
    </source>
</evidence>
<keyword evidence="3" id="KW-0597">Phosphoprotein</keyword>
<dbReference type="CDD" id="cd19531">
    <property type="entry name" value="LCL_NRPS-like"/>
    <property type="match status" value="1"/>
</dbReference>
<dbReference type="Gene3D" id="3.30.559.10">
    <property type="entry name" value="Chloramphenicol acetyltransferase-like domain"/>
    <property type="match status" value="1"/>
</dbReference>
<dbReference type="STRING" id="1041146.GCA_000427985_07084"/>
<dbReference type="AlphaFoldDB" id="A0A2N0CZS8"/>
<evidence type="ECO:0000256" key="3">
    <source>
        <dbReference type="ARBA" id="ARBA00022553"/>
    </source>
</evidence>
<dbReference type="RefSeq" id="WP_100773122.1">
    <property type="nucleotide sequence ID" value="NZ_PIQN01000031.1"/>
</dbReference>
<evidence type="ECO:0000313" key="7">
    <source>
        <dbReference type="Proteomes" id="UP000232164"/>
    </source>
</evidence>
<dbReference type="PROSITE" id="PS50075">
    <property type="entry name" value="CARRIER"/>
    <property type="match status" value="1"/>
</dbReference>
<accession>A0A2N0CZS8</accession>
<dbReference type="InterPro" id="IPR006162">
    <property type="entry name" value="Ppantetheine_attach_site"/>
</dbReference>
<evidence type="ECO:0000256" key="4">
    <source>
        <dbReference type="SAM" id="MobiDB-lite"/>
    </source>
</evidence>
<dbReference type="Pfam" id="PF00550">
    <property type="entry name" value="PP-binding"/>
    <property type="match status" value="1"/>
</dbReference>
<comment type="caution">
    <text evidence="6">The sequence shown here is derived from an EMBL/GenBank/DDBJ whole genome shotgun (WGS) entry which is preliminary data.</text>
</comment>
<dbReference type="SUPFAM" id="SSF47336">
    <property type="entry name" value="ACP-like"/>
    <property type="match status" value="1"/>
</dbReference>
<dbReference type="SUPFAM" id="SSF52777">
    <property type="entry name" value="CoA-dependent acyltransferases"/>
    <property type="match status" value="2"/>
</dbReference>
<name>A0A2N0CZS8_RHISU</name>
<dbReference type="Pfam" id="PF13193">
    <property type="entry name" value="AMP-binding_C"/>
    <property type="match status" value="1"/>
</dbReference>
<evidence type="ECO:0000256" key="1">
    <source>
        <dbReference type="ARBA" id="ARBA00001957"/>
    </source>
</evidence>
<comment type="cofactor">
    <cofactor evidence="1">
        <name>pantetheine 4'-phosphate</name>
        <dbReference type="ChEBI" id="CHEBI:47942"/>
    </cofactor>
</comment>
<dbReference type="PANTHER" id="PTHR45527:SF1">
    <property type="entry name" value="FATTY ACID SYNTHASE"/>
    <property type="match status" value="1"/>
</dbReference>
<dbReference type="InterPro" id="IPR023213">
    <property type="entry name" value="CAT-like_dom_sf"/>
</dbReference>
<dbReference type="GO" id="GO:0031177">
    <property type="term" value="F:phosphopantetheine binding"/>
    <property type="evidence" value="ECO:0007669"/>
    <property type="project" value="InterPro"/>
</dbReference>
<dbReference type="EMBL" id="PIQN01000031">
    <property type="protein sequence ID" value="PKA39359.1"/>
    <property type="molecule type" value="Genomic_DNA"/>
</dbReference>
<dbReference type="Gene3D" id="3.40.50.1820">
    <property type="entry name" value="alpha/beta hydrolase"/>
    <property type="match status" value="1"/>
</dbReference>
<dbReference type="GO" id="GO:0044550">
    <property type="term" value="P:secondary metabolite biosynthetic process"/>
    <property type="evidence" value="ECO:0007669"/>
    <property type="project" value="TreeGrafter"/>
</dbReference>
<feature type="domain" description="Carrier" evidence="5">
    <location>
        <begin position="578"/>
        <end position="653"/>
    </location>
</feature>
<feature type="region of interest" description="Disordered" evidence="4">
    <location>
        <begin position="560"/>
        <end position="579"/>
    </location>
</feature>
<dbReference type="GO" id="GO:0043041">
    <property type="term" value="P:amino acid activation for nonribosomal peptide biosynthetic process"/>
    <property type="evidence" value="ECO:0007669"/>
    <property type="project" value="TreeGrafter"/>
</dbReference>
<gene>
    <name evidence="6" type="ORF">CWR43_33340</name>
</gene>
<evidence type="ECO:0000256" key="2">
    <source>
        <dbReference type="ARBA" id="ARBA00022450"/>
    </source>
</evidence>
<dbReference type="InterPro" id="IPR009081">
    <property type="entry name" value="PP-bd_ACP"/>
</dbReference>
<protein>
    <submittedName>
        <fullName evidence="6">Condensation protein</fullName>
    </submittedName>
</protein>